<sequence>MEKSKSQEKWAPVFCPVPQIPLTPAKAGVQGGGQVWPADSRRLLGAVRTGGACDFASSTPRTPLTPAKVEVQGDTTGLSPCFLCAHASSLRSPLRGGGLTAGARSRAGWSDAERAVEGVLAPAPISAHSRESGSPGRHDGPEPLFSFAHAECAPRGRPTLRLRTTLSSDRQDKFSLPRPSRYATHWPTIPALGTPRPALGVSPCFGHLRQCK</sequence>
<keyword evidence="3" id="KW-1185">Reference proteome</keyword>
<gene>
    <name evidence="2" type="ORF">J2S73_003468</name>
</gene>
<dbReference type="Proteomes" id="UP001229244">
    <property type="component" value="Unassembled WGS sequence"/>
</dbReference>
<protein>
    <submittedName>
        <fullName evidence="2">Uncharacterized protein</fullName>
    </submittedName>
</protein>
<name>A0AAE4AT73_9HYPH</name>
<feature type="compositionally biased region" description="Basic and acidic residues" evidence="1">
    <location>
        <begin position="128"/>
        <end position="141"/>
    </location>
</feature>
<dbReference type="AlphaFoldDB" id="A0AAE4AT73"/>
<reference evidence="2" key="1">
    <citation type="submission" date="2023-07" db="EMBL/GenBank/DDBJ databases">
        <title>Genomic Encyclopedia of Type Strains, Phase IV (KMG-IV): sequencing the most valuable type-strain genomes for metagenomic binning, comparative biology and taxonomic classification.</title>
        <authorList>
            <person name="Goeker M."/>
        </authorList>
    </citation>
    <scope>NUCLEOTIDE SEQUENCE</scope>
    <source>
        <strain evidence="2">DSM 21202</strain>
    </source>
</reference>
<evidence type="ECO:0000313" key="3">
    <source>
        <dbReference type="Proteomes" id="UP001229244"/>
    </source>
</evidence>
<organism evidence="2 3">
    <name type="scientific">Amorphus orientalis</name>
    <dbReference type="NCBI Taxonomy" id="649198"/>
    <lineage>
        <taxon>Bacteria</taxon>
        <taxon>Pseudomonadati</taxon>
        <taxon>Pseudomonadota</taxon>
        <taxon>Alphaproteobacteria</taxon>
        <taxon>Hyphomicrobiales</taxon>
        <taxon>Amorphaceae</taxon>
        <taxon>Amorphus</taxon>
    </lineage>
</organism>
<accession>A0AAE4AT73</accession>
<proteinExistence type="predicted"/>
<evidence type="ECO:0000313" key="2">
    <source>
        <dbReference type="EMBL" id="MDQ0316991.1"/>
    </source>
</evidence>
<dbReference type="EMBL" id="JAUSUL010000004">
    <property type="protein sequence ID" value="MDQ0316991.1"/>
    <property type="molecule type" value="Genomic_DNA"/>
</dbReference>
<comment type="caution">
    <text evidence="2">The sequence shown here is derived from an EMBL/GenBank/DDBJ whole genome shotgun (WGS) entry which is preliminary data.</text>
</comment>
<feature type="region of interest" description="Disordered" evidence="1">
    <location>
        <begin position="122"/>
        <end position="145"/>
    </location>
</feature>
<evidence type="ECO:0000256" key="1">
    <source>
        <dbReference type="SAM" id="MobiDB-lite"/>
    </source>
</evidence>